<accession>A0AA35WX02</accession>
<comment type="caution">
    <text evidence="2">The sequence shown here is derived from an EMBL/GenBank/DDBJ whole genome shotgun (WGS) entry which is preliminary data.</text>
</comment>
<evidence type="ECO:0000313" key="3">
    <source>
        <dbReference type="Proteomes" id="UP001174909"/>
    </source>
</evidence>
<feature type="region of interest" description="Disordered" evidence="1">
    <location>
        <begin position="56"/>
        <end position="93"/>
    </location>
</feature>
<evidence type="ECO:0000313" key="2">
    <source>
        <dbReference type="EMBL" id="CAI8029725.1"/>
    </source>
</evidence>
<feature type="non-terminal residue" evidence="2">
    <location>
        <position position="1"/>
    </location>
</feature>
<gene>
    <name evidence="2" type="ORF">GBAR_LOCUS16861</name>
</gene>
<organism evidence="2 3">
    <name type="scientific">Geodia barretti</name>
    <name type="common">Barrett's horny sponge</name>
    <dbReference type="NCBI Taxonomy" id="519541"/>
    <lineage>
        <taxon>Eukaryota</taxon>
        <taxon>Metazoa</taxon>
        <taxon>Porifera</taxon>
        <taxon>Demospongiae</taxon>
        <taxon>Heteroscleromorpha</taxon>
        <taxon>Tetractinellida</taxon>
        <taxon>Astrophorina</taxon>
        <taxon>Geodiidae</taxon>
        <taxon>Geodia</taxon>
    </lineage>
</organism>
<keyword evidence="3" id="KW-1185">Reference proteome</keyword>
<dbReference type="Proteomes" id="UP001174909">
    <property type="component" value="Unassembled WGS sequence"/>
</dbReference>
<sequence>MKDSQGIKRAKCQHCQCSKYVPPEEYRSDNKFFCVYCGHRPAEHVQIEENPPAVARSTHSLEPRVEGAGVARPVQRKVDKQGTGPALATKKSGSTDDRKWVLHYNLCWNESKRNPSIFDSFVLSTQREENY</sequence>
<dbReference type="AlphaFoldDB" id="A0AA35WX02"/>
<evidence type="ECO:0000256" key="1">
    <source>
        <dbReference type="SAM" id="MobiDB-lite"/>
    </source>
</evidence>
<protein>
    <submittedName>
        <fullName evidence="2">Uncharacterized protein</fullName>
    </submittedName>
</protein>
<reference evidence="2" key="1">
    <citation type="submission" date="2023-03" db="EMBL/GenBank/DDBJ databases">
        <authorList>
            <person name="Steffen K."/>
            <person name="Cardenas P."/>
        </authorList>
    </citation>
    <scope>NUCLEOTIDE SEQUENCE</scope>
</reference>
<name>A0AA35WX02_GEOBA</name>
<dbReference type="EMBL" id="CASHTH010002431">
    <property type="protein sequence ID" value="CAI8029725.1"/>
    <property type="molecule type" value="Genomic_DNA"/>
</dbReference>
<proteinExistence type="predicted"/>